<evidence type="ECO:0000313" key="3">
    <source>
        <dbReference type="EMBL" id="PSK54729.1"/>
    </source>
</evidence>
<dbReference type="Gene3D" id="3.40.50.1240">
    <property type="entry name" value="Phosphoglycerate mutase-like"/>
    <property type="match status" value="1"/>
</dbReference>
<evidence type="ECO:0000313" key="4">
    <source>
        <dbReference type="Proteomes" id="UP000243723"/>
    </source>
</evidence>
<keyword evidence="2" id="KW-0732">Signal</keyword>
<evidence type="ECO:0000256" key="1">
    <source>
        <dbReference type="SAM" id="MobiDB-lite"/>
    </source>
</evidence>
<evidence type="ECO:0008006" key="5">
    <source>
        <dbReference type="Google" id="ProtNLM"/>
    </source>
</evidence>
<dbReference type="OrthoDB" id="496981at2759"/>
<dbReference type="AlphaFoldDB" id="A0A2P8A2P1"/>
<comment type="caution">
    <text evidence="3">The sequence shown here is derived from an EMBL/GenBank/DDBJ whole genome shotgun (WGS) entry which is preliminary data.</text>
</comment>
<reference evidence="3 4" key="1">
    <citation type="submission" date="2017-05" db="EMBL/GenBank/DDBJ databases">
        <title>Draft genome sequence of Elsinoe australis.</title>
        <authorList>
            <person name="Cheng Q."/>
        </authorList>
    </citation>
    <scope>NUCLEOTIDE SEQUENCE [LARGE SCALE GENOMIC DNA]</scope>
    <source>
        <strain evidence="3 4">NL1</strain>
    </source>
</reference>
<proteinExistence type="predicted"/>
<dbReference type="GO" id="GO:0005737">
    <property type="term" value="C:cytoplasm"/>
    <property type="evidence" value="ECO:0007669"/>
    <property type="project" value="TreeGrafter"/>
</dbReference>
<dbReference type="SUPFAM" id="SSF53254">
    <property type="entry name" value="Phosphoglycerate mutase-like"/>
    <property type="match status" value="1"/>
</dbReference>
<evidence type="ECO:0000256" key="2">
    <source>
        <dbReference type="SAM" id="SignalP"/>
    </source>
</evidence>
<dbReference type="InterPro" id="IPR029033">
    <property type="entry name" value="His_PPase_superfam"/>
</dbReference>
<dbReference type="InterPro" id="IPR013078">
    <property type="entry name" value="His_Pase_superF_clade-1"/>
</dbReference>
<dbReference type="PANTHER" id="PTHR48100">
    <property type="entry name" value="BROAD-SPECIFICITY PHOSPHATASE YOR283W-RELATED"/>
    <property type="match status" value="1"/>
</dbReference>
<dbReference type="EMBL" id="NHZQ01000072">
    <property type="protein sequence ID" value="PSK54729.1"/>
    <property type="molecule type" value="Genomic_DNA"/>
</dbReference>
<feature type="region of interest" description="Disordered" evidence="1">
    <location>
        <begin position="29"/>
        <end position="64"/>
    </location>
</feature>
<dbReference type="CDD" id="cd07067">
    <property type="entry name" value="HP_PGM_like"/>
    <property type="match status" value="1"/>
</dbReference>
<keyword evidence="4" id="KW-1185">Reference proteome</keyword>
<dbReference type="SMART" id="SM00855">
    <property type="entry name" value="PGAM"/>
    <property type="match status" value="1"/>
</dbReference>
<feature type="signal peptide" evidence="2">
    <location>
        <begin position="1"/>
        <end position="21"/>
    </location>
</feature>
<feature type="chain" id="PRO_5015192691" description="Phosphoglycerate mutase-like protein" evidence="2">
    <location>
        <begin position="22"/>
        <end position="410"/>
    </location>
</feature>
<sequence>MVAFALSLLSGLALHSSVVSAKLPGGIGPASTGHKGVSTPCETSKTKLPTSTTAAASPLPSGHHENSTTYFNYSTLNGIFLQDLNSTNQTGFDYTAQNFGLLNTTYPIPPPPIRNPTQWQLLNHYLTHLNRASPRAVTYKLLFLARHGQGVHNGAETFYTTPNWNCYYAQADGNSTATWFDAALLPSGTTQAFRARNYWARLLAEESITPPSSFYVSPLTRCLQTAEDEWRNLTLPRGYEFRPLVKEKLREGISIHSCDRRHPRRDIAAAFPRVRFEKGFSEEDPLWSGVEAETSKAQDLRSAELLDDVFGSDEAQVISFTSHSGEIASLLRVVGHRVWGLATGEVLPVVVRAERGRGAREVGSASWTSSQWCTNGAPVTSISGGACVCQNGVSPTAVSPGLVFTTRPVM</sequence>
<gene>
    <name evidence="3" type="ORF">B9Z65_3818</name>
</gene>
<organism evidence="3 4">
    <name type="scientific">Elsinoe australis</name>
    <dbReference type="NCBI Taxonomy" id="40998"/>
    <lineage>
        <taxon>Eukaryota</taxon>
        <taxon>Fungi</taxon>
        <taxon>Dikarya</taxon>
        <taxon>Ascomycota</taxon>
        <taxon>Pezizomycotina</taxon>
        <taxon>Dothideomycetes</taxon>
        <taxon>Dothideomycetidae</taxon>
        <taxon>Myriangiales</taxon>
        <taxon>Elsinoaceae</taxon>
        <taxon>Elsinoe</taxon>
    </lineage>
</organism>
<dbReference type="Proteomes" id="UP000243723">
    <property type="component" value="Unassembled WGS sequence"/>
</dbReference>
<feature type="compositionally biased region" description="Polar residues" evidence="1">
    <location>
        <begin position="40"/>
        <end position="55"/>
    </location>
</feature>
<dbReference type="Pfam" id="PF00300">
    <property type="entry name" value="His_Phos_1"/>
    <property type="match status" value="1"/>
</dbReference>
<dbReference type="PANTHER" id="PTHR48100:SF32">
    <property type="entry name" value="ANCHORED PROTEIN, PUTATIVE (AFU_ORTHOLOGUE AFUA_1G10590)-RELATED"/>
    <property type="match status" value="1"/>
</dbReference>
<accession>A0A2P8A2P1</accession>
<dbReference type="GO" id="GO:0016791">
    <property type="term" value="F:phosphatase activity"/>
    <property type="evidence" value="ECO:0007669"/>
    <property type="project" value="TreeGrafter"/>
</dbReference>
<name>A0A2P8A2P1_9PEZI</name>
<protein>
    <recommendedName>
        <fullName evidence="5">Phosphoglycerate mutase-like protein</fullName>
    </recommendedName>
</protein>
<dbReference type="InterPro" id="IPR050275">
    <property type="entry name" value="PGM_Phosphatase"/>
</dbReference>